<dbReference type="Pfam" id="PF01986">
    <property type="entry name" value="DUF123"/>
    <property type="match status" value="1"/>
</dbReference>
<sequence length="155" mass="16857">MSDSLFSEKLCGKGIYCLIFQNSPSCVAVGSLGEITFNSGWHIYVGSALGPGGLKRAVRHSGINRRKCGSLRWHVDYISASPDFSLKFIVAANTSERRECEVAGNIGGDCVINFGCSDCRCGSHLFYREESPLSEVHEAFERAGLIPFTVAIQSE</sequence>
<protein>
    <submittedName>
        <fullName evidence="1">DUF123 domain-containing protein</fullName>
    </submittedName>
</protein>
<dbReference type="RefSeq" id="WP_257743907.1">
    <property type="nucleotide sequence ID" value="NZ_CP096115.1"/>
</dbReference>
<dbReference type="AlphaFoldDB" id="A0A9E7PRK6"/>
<dbReference type="PANTHER" id="PTHR37460">
    <property type="entry name" value="ENDONUCLEASE III"/>
    <property type="match status" value="1"/>
</dbReference>
<name>A0A9E7PRK6_9EURY</name>
<dbReference type="EMBL" id="CP096115">
    <property type="protein sequence ID" value="UUX93771.1"/>
    <property type="molecule type" value="Genomic_DNA"/>
</dbReference>
<keyword evidence="2" id="KW-1185">Reference proteome</keyword>
<accession>A0A9E7PRK6</accession>
<dbReference type="Proteomes" id="UP001060368">
    <property type="component" value="Chromosome"/>
</dbReference>
<dbReference type="CDD" id="cd10441">
    <property type="entry name" value="GIY-YIG_COG1833"/>
    <property type="match status" value="1"/>
</dbReference>
<evidence type="ECO:0000313" key="2">
    <source>
        <dbReference type="Proteomes" id="UP001060368"/>
    </source>
</evidence>
<dbReference type="KEGG" id="mend:L6E24_06570"/>
<evidence type="ECO:0000313" key="1">
    <source>
        <dbReference type="EMBL" id="UUX93771.1"/>
    </source>
</evidence>
<organism evidence="1 2">
    <name type="scientific">Methanoplanus endosymbiosus</name>
    <dbReference type="NCBI Taxonomy" id="33865"/>
    <lineage>
        <taxon>Archaea</taxon>
        <taxon>Methanobacteriati</taxon>
        <taxon>Methanobacteriota</taxon>
        <taxon>Stenosarchaea group</taxon>
        <taxon>Methanomicrobia</taxon>
        <taxon>Methanomicrobiales</taxon>
        <taxon>Methanomicrobiaceae</taxon>
        <taxon>Methanoplanus</taxon>
    </lineage>
</organism>
<dbReference type="PANTHER" id="PTHR37460:SF1">
    <property type="entry name" value="ENDONUCLEASE III"/>
    <property type="match status" value="1"/>
</dbReference>
<reference evidence="1" key="1">
    <citation type="submission" date="2022-04" db="EMBL/GenBank/DDBJ databases">
        <title>Complete genome of Methanoplanus endosymbiosus DSM 3599.</title>
        <authorList>
            <person name="Chen S.-C."/>
            <person name="You Y.-T."/>
            <person name="Zhou Y.-Z."/>
            <person name="Lai M.-C."/>
        </authorList>
    </citation>
    <scope>NUCLEOTIDE SEQUENCE</scope>
    <source>
        <strain evidence="1">DSM 3599</strain>
    </source>
</reference>
<dbReference type="GeneID" id="74307347"/>
<gene>
    <name evidence="1" type="ORF">L6E24_06570</name>
</gene>
<proteinExistence type="predicted"/>
<dbReference type="InterPro" id="IPR002837">
    <property type="entry name" value="DUF123"/>
</dbReference>